<dbReference type="PANTHER" id="PTHR13948:SF38">
    <property type="entry name" value="D111_G-PATCH DOMAIN-CONTAINING PROTEIN"/>
    <property type="match status" value="1"/>
</dbReference>
<reference evidence="5" key="1">
    <citation type="submission" date="2015-07" db="EMBL/GenBank/DDBJ databases">
        <title>Transcriptome Assembly of Anthurium amnicola.</title>
        <authorList>
            <person name="Suzuki J."/>
        </authorList>
    </citation>
    <scope>NUCLEOTIDE SEQUENCE</scope>
</reference>
<dbReference type="GO" id="GO:0000398">
    <property type="term" value="P:mRNA splicing, via spliceosome"/>
    <property type="evidence" value="ECO:0007669"/>
    <property type="project" value="TreeGrafter"/>
</dbReference>
<feature type="non-terminal residue" evidence="5">
    <location>
        <position position="1"/>
    </location>
</feature>
<dbReference type="GO" id="GO:0003723">
    <property type="term" value="F:RNA binding"/>
    <property type="evidence" value="ECO:0007669"/>
    <property type="project" value="TreeGrafter"/>
</dbReference>
<dbReference type="InterPro" id="IPR041591">
    <property type="entry name" value="OCRE"/>
</dbReference>
<keyword evidence="2" id="KW-0539">Nucleus</keyword>
<organism evidence="5">
    <name type="scientific">Anthurium amnicola</name>
    <dbReference type="NCBI Taxonomy" id="1678845"/>
    <lineage>
        <taxon>Eukaryota</taxon>
        <taxon>Viridiplantae</taxon>
        <taxon>Streptophyta</taxon>
        <taxon>Embryophyta</taxon>
        <taxon>Tracheophyta</taxon>
        <taxon>Spermatophyta</taxon>
        <taxon>Magnoliopsida</taxon>
        <taxon>Liliopsida</taxon>
        <taxon>Araceae</taxon>
        <taxon>Pothoideae</taxon>
        <taxon>Potheae</taxon>
        <taxon>Anthurium</taxon>
    </lineage>
</organism>
<feature type="non-terminal residue" evidence="5">
    <location>
        <position position="437"/>
    </location>
</feature>
<feature type="region of interest" description="Disordered" evidence="3">
    <location>
        <begin position="150"/>
        <end position="169"/>
    </location>
</feature>
<name>A0A1D1Y4G5_9ARAE</name>
<dbReference type="Pfam" id="PF17780">
    <property type="entry name" value="OCRE"/>
    <property type="match status" value="1"/>
</dbReference>
<dbReference type="AlphaFoldDB" id="A0A1D1Y4G5"/>
<sequence length="437" mass="48853">AGVGYEGEGEGRVGHGESGGGDSFVWNDESQLYYHASSGFYHDHHAGWYYSSKDGQYYRYEDGRYVPWESGEKNATHQLAAVDSDTRVPDHPGSDDCFMVDGFEYPSPPSEWLEDTLIDLYLTGYSMEQMNAGCSSTLVTDGRLQSDELSSDCVHGNQHGDKPNDVEDGRNITEVMGEPEESGGNFSGEDVSSYEENWLAQYGQVVKSEGEDLLAFPVVGLWDWRLVEESGRRRNKVSRLVGRLVKRSMKLHPSMPAGGGLIKTAPICEVHLDLVRVSTGKIYRLRCPSADYLSSLLTYDSSNPTKDWDFPRLNTESLLSHITNGNDLSETSNSVLRYKASSASFRQADSAFDKFKSPEYRDRAAERRALHGGFSIRPGQKKFPNDIIGNGDKFFELSRTAETTLKDSNIPFGVENYGKRVMESMGWKEMRTQGFTD</sequence>
<dbReference type="CDD" id="cd16074">
    <property type="entry name" value="OCRE"/>
    <property type="match status" value="1"/>
</dbReference>
<dbReference type="PANTHER" id="PTHR13948">
    <property type="entry name" value="RNA-BINDING PROTEIN"/>
    <property type="match status" value="1"/>
</dbReference>
<dbReference type="GO" id="GO:0005634">
    <property type="term" value="C:nucleus"/>
    <property type="evidence" value="ECO:0007669"/>
    <property type="project" value="UniProtKB-SubCell"/>
</dbReference>
<evidence type="ECO:0000256" key="2">
    <source>
        <dbReference type="ARBA" id="ARBA00023242"/>
    </source>
</evidence>
<evidence type="ECO:0000256" key="3">
    <source>
        <dbReference type="SAM" id="MobiDB-lite"/>
    </source>
</evidence>
<comment type="subcellular location">
    <subcellularLocation>
        <location evidence="1">Nucleus</location>
    </subcellularLocation>
</comment>
<proteinExistence type="predicted"/>
<accession>A0A1D1Y4G5</accession>
<protein>
    <submittedName>
        <fullName evidence="5">RNA-binding protein 5</fullName>
    </submittedName>
</protein>
<evidence type="ECO:0000313" key="5">
    <source>
        <dbReference type="EMBL" id="JAT49497.1"/>
    </source>
</evidence>
<evidence type="ECO:0000259" key="4">
    <source>
        <dbReference type="Pfam" id="PF17780"/>
    </source>
</evidence>
<dbReference type="EMBL" id="GDJX01018439">
    <property type="protein sequence ID" value="JAT49497.1"/>
    <property type="molecule type" value="Transcribed_RNA"/>
</dbReference>
<gene>
    <name evidence="5" type="primary">rbm5_7</name>
    <name evidence="5" type="ORF">g.115847</name>
</gene>
<feature type="domain" description="OCRE" evidence="4">
    <location>
        <begin position="24"/>
        <end position="62"/>
    </location>
</feature>
<feature type="compositionally biased region" description="Basic and acidic residues" evidence="3">
    <location>
        <begin position="158"/>
        <end position="169"/>
    </location>
</feature>
<evidence type="ECO:0000256" key="1">
    <source>
        <dbReference type="ARBA" id="ARBA00004123"/>
    </source>
</evidence>